<keyword evidence="2 7" id="KW-0479">Metal-binding</keyword>
<feature type="binding site" evidence="7">
    <location>
        <position position="96"/>
    </location>
    <ligand>
        <name>Fe cation</name>
        <dbReference type="ChEBI" id="CHEBI:24875"/>
    </ligand>
</feature>
<dbReference type="InterPro" id="IPR006620">
    <property type="entry name" value="Pro_4_hyd_alph"/>
</dbReference>
<comment type="cofactor">
    <cofactor evidence="1 7">
        <name>L-ascorbate</name>
        <dbReference type="ChEBI" id="CHEBI:38290"/>
    </cofactor>
</comment>
<dbReference type="eggNOG" id="COG3128">
    <property type="taxonomic scope" value="Bacteria"/>
</dbReference>
<dbReference type="PANTHER" id="PTHR41536">
    <property type="entry name" value="PKHD-TYPE HYDROXYLASE YBIX"/>
    <property type="match status" value="1"/>
</dbReference>
<evidence type="ECO:0000313" key="10">
    <source>
        <dbReference type="Proteomes" id="UP000025171"/>
    </source>
</evidence>
<dbReference type="InterPro" id="IPR044862">
    <property type="entry name" value="Pro_4_hyd_alph_FE2OG_OXY"/>
</dbReference>
<dbReference type="GO" id="GO:0006879">
    <property type="term" value="P:intracellular iron ion homeostasis"/>
    <property type="evidence" value="ECO:0007669"/>
    <property type="project" value="TreeGrafter"/>
</dbReference>
<dbReference type="AlphaFoldDB" id="A0A059FSJ5"/>
<gene>
    <name evidence="9" type="ORF">HJO_06265</name>
</gene>
<evidence type="ECO:0000256" key="2">
    <source>
        <dbReference type="ARBA" id="ARBA00022723"/>
    </source>
</evidence>
<dbReference type="PROSITE" id="PS51471">
    <property type="entry name" value="FE2OG_OXY"/>
    <property type="match status" value="1"/>
</dbReference>
<keyword evidence="6 7" id="KW-0408">Iron</keyword>
<dbReference type="SMART" id="SM00702">
    <property type="entry name" value="P4Hc"/>
    <property type="match status" value="1"/>
</dbReference>
<comment type="caution">
    <text evidence="9">The sequence shown here is derived from an EMBL/GenBank/DDBJ whole genome shotgun (WGS) entry which is preliminary data.</text>
</comment>
<name>A0A059FSJ5_9PROT</name>
<dbReference type="OrthoDB" id="9812472at2"/>
<dbReference type="NCBIfam" id="NF003975">
    <property type="entry name" value="PRK05467.1-4"/>
    <property type="match status" value="1"/>
</dbReference>
<accession>A0A059FSJ5</accession>
<evidence type="ECO:0000256" key="6">
    <source>
        <dbReference type="ARBA" id="ARBA00023004"/>
    </source>
</evidence>
<dbReference type="InterPro" id="IPR005123">
    <property type="entry name" value="Oxoglu/Fe-dep_dioxygenase_dom"/>
</dbReference>
<evidence type="ECO:0000256" key="1">
    <source>
        <dbReference type="ARBA" id="ARBA00001961"/>
    </source>
</evidence>
<keyword evidence="4 7" id="KW-0223">Dioxygenase</keyword>
<dbReference type="HAMAP" id="MF_00657">
    <property type="entry name" value="Hydroxyl_YbiX"/>
    <property type="match status" value="1"/>
</dbReference>
<dbReference type="Proteomes" id="UP000025171">
    <property type="component" value="Unassembled WGS sequence"/>
</dbReference>
<dbReference type="EMBL" id="ARYK01000002">
    <property type="protein sequence ID" value="KCZ93438.1"/>
    <property type="molecule type" value="Genomic_DNA"/>
</dbReference>
<evidence type="ECO:0000256" key="5">
    <source>
        <dbReference type="ARBA" id="ARBA00023002"/>
    </source>
</evidence>
<keyword evidence="3 7" id="KW-0847">Vitamin C</keyword>
<dbReference type="RefSeq" id="WP_035615043.1">
    <property type="nucleotide sequence ID" value="NZ_ARYK01000002.1"/>
</dbReference>
<dbReference type="GO" id="GO:0016706">
    <property type="term" value="F:2-oxoglutarate-dependent dioxygenase activity"/>
    <property type="evidence" value="ECO:0007669"/>
    <property type="project" value="UniProtKB-UniRule"/>
</dbReference>
<keyword evidence="10" id="KW-1185">Reference proteome</keyword>
<feature type="domain" description="Fe2OG dioxygenase" evidence="8">
    <location>
        <begin position="78"/>
        <end position="176"/>
    </location>
</feature>
<feature type="binding site" evidence="7">
    <location>
        <position position="157"/>
    </location>
    <ligand>
        <name>Fe cation</name>
        <dbReference type="ChEBI" id="CHEBI:24875"/>
    </ligand>
</feature>
<protein>
    <submittedName>
        <fullName evidence="9">2OG-Fe(II) oxygenase</fullName>
    </submittedName>
</protein>
<dbReference type="GO" id="GO:0031418">
    <property type="term" value="F:L-ascorbic acid binding"/>
    <property type="evidence" value="ECO:0007669"/>
    <property type="project" value="UniProtKB-KW"/>
</dbReference>
<feature type="binding site" evidence="7">
    <location>
        <position position="167"/>
    </location>
    <ligand>
        <name>2-oxoglutarate</name>
        <dbReference type="ChEBI" id="CHEBI:16810"/>
    </ligand>
</feature>
<feature type="binding site" evidence="7">
    <location>
        <position position="98"/>
    </location>
    <ligand>
        <name>Fe cation</name>
        <dbReference type="ChEBI" id="CHEBI:24875"/>
    </ligand>
</feature>
<reference evidence="9 10" key="1">
    <citation type="journal article" date="2014" name="Antonie Van Leeuwenhoek">
        <title>Hyphomonas beringensis sp. nov. and Hyphomonas chukchiensis sp. nov., isolated from surface seawater of the Bering Sea and Chukchi Sea.</title>
        <authorList>
            <person name="Li C."/>
            <person name="Lai Q."/>
            <person name="Li G."/>
            <person name="Dong C."/>
            <person name="Wang J."/>
            <person name="Liao Y."/>
            <person name="Shao Z."/>
        </authorList>
    </citation>
    <scope>NUCLEOTIDE SEQUENCE [LARGE SCALE GENOMIC DNA]</scope>
    <source>
        <strain evidence="9 10">MHS-2</strain>
    </source>
</reference>
<evidence type="ECO:0000256" key="4">
    <source>
        <dbReference type="ARBA" id="ARBA00022964"/>
    </source>
</evidence>
<evidence type="ECO:0000256" key="7">
    <source>
        <dbReference type="HAMAP-Rule" id="MF_00657"/>
    </source>
</evidence>
<dbReference type="GO" id="GO:0006974">
    <property type="term" value="P:DNA damage response"/>
    <property type="evidence" value="ECO:0007669"/>
    <property type="project" value="TreeGrafter"/>
</dbReference>
<dbReference type="PATRIC" id="fig|1280950.3.peg.1260"/>
<evidence type="ECO:0000259" key="8">
    <source>
        <dbReference type="PROSITE" id="PS51471"/>
    </source>
</evidence>
<organism evidence="9 10">
    <name type="scientific">Hyphomonas johnsonii MHS-2</name>
    <dbReference type="NCBI Taxonomy" id="1280950"/>
    <lineage>
        <taxon>Bacteria</taxon>
        <taxon>Pseudomonadati</taxon>
        <taxon>Pseudomonadota</taxon>
        <taxon>Alphaproteobacteria</taxon>
        <taxon>Hyphomonadales</taxon>
        <taxon>Hyphomonadaceae</taxon>
        <taxon>Hyphomonas</taxon>
    </lineage>
</organism>
<dbReference type="Gene3D" id="2.60.120.620">
    <property type="entry name" value="q2cbj1_9rhob like domain"/>
    <property type="match status" value="1"/>
</dbReference>
<dbReference type="PANTHER" id="PTHR41536:SF1">
    <property type="entry name" value="PKHD-TYPE HYDROXYLASE YBIX"/>
    <property type="match status" value="1"/>
</dbReference>
<sequence>MLLTISDMLDEKGLLETHALIETLRWRDGAETAGSTAKHVKHNLQADLSSRTGVKLCKQLLVTISAHPVIRAAGQPRRFSEPVVSKTVEGGAYGLHIDNAHMGTGDSRIRTDLSYTLFLSDPQSYAGGELVIERAGETLSVKPDAGSLVLYPSSSLHRVAEVTRGARLAVVGWIESTIPDAGEREMVFDLENLRASLSPQLAPQSAERLILDKVIANLIRKFSAA</sequence>
<dbReference type="GO" id="GO:0005506">
    <property type="term" value="F:iron ion binding"/>
    <property type="evidence" value="ECO:0007669"/>
    <property type="project" value="UniProtKB-UniRule"/>
</dbReference>
<dbReference type="InterPro" id="IPR023550">
    <property type="entry name" value="PKHD_hydroxylase"/>
</dbReference>
<evidence type="ECO:0000313" key="9">
    <source>
        <dbReference type="EMBL" id="KCZ93438.1"/>
    </source>
</evidence>
<dbReference type="NCBIfam" id="NF003974">
    <property type="entry name" value="PRK05467.1-3"/>
    <property type="match status" value="1"/>
</dbReference>
<dbReference type="STRING" id="1280950.HJO_06265"/>
<evidence type="ECO:0000256" key="3">
    <source>
        <dbReference type="ARBA" id="ARBA00022896"/>
    </source>
</evidence>
<comment type="cofactor">
    <cofactor evidence="7">
        <name>Fe(2+)</name>
        <dbReference type="ChEBI" id="CHEBI:29033"/>
    </cofactor>
    <text evidence="7">Binds 1 Fe(2+) ion per subunit.</text>
</comment>
<proteinExistence type="inferred from homology"/>
<dbReference type="Pfam" id="PF13640">
    <property type="entry name" value="2OG-FeII_Oxy_3"/>
    <property type="match status" value="1"/>
</dbReference>
<keyword evidence="5 7" id="KW-0560">Oxidoreductase</keyword>